<dbReference type="GO" id="GO:0000444">
    <property type="term" value="C:MIS12/MIND type complex"/>
    <property type="evidence" value="ECO:0007669"/>
    <property type="project" value="TreeGrafter"/>
</dbReference>
<reference evidence="10" key="1">
    <citation type="journal article" date="2020" name="Stud. Mycol.">
        <title>101 Dothideomycetes genomes: a test case for predicting lifestyles and emergence of pathogens.</title>
        <authorList>
            <person name="Haridas S."/>
            <person name="Albert R."/>
            <person name="Binder M."/>
            <person name="Bloem J."/>
            <person name="Labutti K."/>
            <person name="Salamov A."/>
            <person name="Andreopoulos B."/>
            <person name="Baker S."/>
            <person name="Barry K."/>
            <person name="Bills G."/>
            <person name="Bluhm B."/>
            <person name="Cannon C."/>
            <person name="Castanera R."/>
            <person name="Culley D."/>
            <person name="Daum C."/>
            <person name="Ezra D."/>
            <person name="Gonzalez J."/>
            <person name="Henrissat B."/>
            <person name="Kuo A."/>
            <person name="Liang C."/>
            <person name="Lipzen A."/>
            <person name="Lutzoni F."/>
            <person name="Magnuson J."/>
            <person name="Mondo S."/>
            <person name="Nolan M."/>
            <person name="Ohm R."/>
            <person name="Pangilinan J."/>
            <person name="Park H.-J."/>
            <person name="Ramirez L."/>
            <person name="Alfaro M."/>
            <person name="Sun H."/>
            <person name="Tritt A."/>
            <person name="Yoshinaga Y."/>
            <person name="Zwiers L.-H."/>
            <person name="Turgeon B."/>
            <person name="Goodwin S."/>
            <person name="Spatafora J."/>
            <person name="Crous P."/>
            <person name="Grigoriev I."/>
        </authorList>
    </citation>
    <scope>NUCLEOTIDE SEQUENCE</scope>
    <source>
        <strain evidence="10">CBS 116005</strain>
    </source>
</reference>
<feature type="non-terminal residue" evidence="10">
    <location>
        <position position="1"/>
    </location>
</feature>
<evidence type="ECO:0000256" key="2">
    <source>
        <dbReference type="ARBA" id="ARBA00008643"/>
    </source>
</evidence>
<comment type="subcellular location">
    <subcellularLocation>
        <location evidence="1">Chromosome</location>
        <location evidence="1">Centromere</location>
        <location evidence="1">Kinetochore</location>
    </subcellularLocation>
</comment>
<evidence type="ECO:0000256" key="7">
    <source>
        <dbReference type="ARBA" id="ARBA00023054"/>
    </source>
</evidence>
<keyword evidence="4" id="KW-0132">Cell division</keyword>
<proteinExistence type="inferred from homology"/>
<keyword evidence="3" id="KW-0158">Chromosome</keyword>
<evidence type="ECO:0000313" key="11">
    <source>
        <dbReference type="Proteomes" id="UP000799436"/>
    </source>
</evidence>
<dbReference type="GO" id="GO:0051301">
    <property type="term" value="P:cell division"/>
    <property type="evidence" value="ECO:0007669"/>
    <property type="project" value="UniProtKB-KW"/>
</dbReference>
<evidence type="ECO:0000256" key="9">
    <source>
        <dbReference type="ARBA" id="ARBA00023328"/>
    </source>
</evidence>
<keyword evidence="6" id="KW-0995">Kinetochore</keyword>
<evidence type="ECO:0000256" key="4">
    <source>
        <dbReference type="ARBA" id="ARBA00022618"/>
    </source>
</evidence>
<keyword evidence="5" id="KW-0498">Mitosis</keyword>
<evidence type="ECO:0000256" key="8">
    <source>
        <dbReference type="ARBA" id="ARBA00023306"/>
    </source>
</evidence>
<feature type="non-terminal residue" evidence="10">
    <location>
        <position position="128"/>
    </location>
</feature>
<comment type="similarity">
    <text evidence="2">Belongs to the mis12 family.</text>
</comment>
<evidence type="ECO:0000256" key="5">
    <source>
        <dbReference type="ARBA" id="ARBA00022776"/>
    </source>
</evidence>
<evidence type="ECO:0000313" key="10">
    <source>
        <dbReference type="EMBL" id="KAF2764500.1"/>
    </source>
</evidence>
<accession>A0A6G1KVR0</accession>
<name>A0A6G1KVR0_9PEZI</name>
<dbReference type="GO" id="GO:0000070">
    <property type="term" value="P:mitotic sister chromatid segregation"/>
    <property type="evidence" value="ECO:0007669"/>
    <property type="project" value="TreeGrafter"/>
</dbReference>
<dbReference type="Proteomes" id="UP000799436">
    <property type="component" value="Unassembled WGS sequence"/>
</dbReference>
<keyword evidence="11" id="KW-1185">Reference proteome</keyword>
<dbReference type="PANTHER" id="PTHR14527:SF2">
    <property type="entry name" value="PROTEIN MIS12 HOMOLOG"/>
    <property type="match status" value="1"/>
</dbReference>
<keyword evidence="7" id="KW-0175">Coiled coil</keyword>
<organism evidence="10 11">
    <name type="scientific">Teratosphaeria nubilosa</name>
    <dbReference type="NCBI Taxonomy" id="161662"/>
    <lineage>
        <taxon>Eukaryota</taxon>
        <taxon>Fungi</taxon>
        <taxon>Dikarya</taxon>
        <taxon>Ascomycota</taxon>
        <taxon>Pezizomycotina</taxon>
        <taxon>Dothideomycetes</taxon>
        <taxon>Dothideomycetidae</taxon>
        <taxon>Mycosphaerellales</taxon>
        <taxon>Teratosphaeriaceae</taxon>
        <taxon>Teratosphaeria</taxon>
    </lineage>
</organism>
<sequence>ESSKMTTSQKEKAVLTELMGYTPFSLMDDIIDSTNTVNLHGLDGVEKALLAVPASALGFKLSGTNTAADKDEIDSGMVKLETLLNSATDKDMDKFEIYCLRNIFTMGSQNGQDLVDRIVLEHYKGLDF</sequence>
<protein>
    <submittedName>
        <fullName evidence="10">Mis12-domain-containing protein</fullName>
    </submittedName>
</protein>
<dbReference type="OrthoDB" id="1884855at2759"/>
<dbReference type="GO" id="GO:0051382">
    <property type="term" value="P:kinetochore assembly"/>
    <property type="evidence" value="ECO:0007669"/>
    <property type="project" value="TreeGrafter"/>
</dbReference>
<dbReference type="AlphaFoldDB" id="A0A6G1KVR0"/>
<dbReference type="GO" id="GO:0005634">
    <property type="term" value="C:nucleus"/>
    <property type="evidence" value="ECO:0007669"/>
    <property type="project" value="InterPro"/>
</dbReference>
<evidence type="ECO:0000256" key="1">
    <source>
        <dbReference type="ARBA" id="ARBA00004629"/>
    </source>
</evidence>
<dbReference type="EMBL" id="ML995920">
    <property type="protein sequence ID" value="KAF2764500.1"/>
    <property type="molecule type" value="Genomic_DNA"/>
</dbReference>
<evidence type="ECO:0000256" key="3">
    <source>
        <dbReference type="ARBA" id="ARBA00022454"/>
    </source>
</evidence>
<dbReference type="Pfam" id="PF05859">
    <property type="entry name" value="Mis12"/>
    <property type="match status" value="1"/>
</dbReference>
<dbReference type="PANTHER" id="PTHR14527">
    <property type="entry name" value="PROTEIN MIS12 HOMOLOG"/>
    <property type="match status" value="1"/>
</dbReference>
<dbReference type="InterPro" id="IPR008685">
    <property type="entry name" value="Centromere_Mis12"/>
</dbReference>
<evidence type="ECO:0000256" key="6">
    <source>
        <dbReference type="ARBA" id="ARBA00022838"/>
    </source>
</evidence>
<gene>
    <name evidence="10" type="ORF">EJ03DRAFT_245819</name>
</gene>
<keyword evidence="9" id="KW-0137">Centromere</keyword>
<keyword evidence="8" id="KW-0131">Cell cycle</keyword>